<evidence type="ECO:0000313" key="3">
    <source>
        <dbReference type="Proteomes" id="UP000037397"/>
    </source>
</evidence>
<dbReference type="InterPro" id="IPR036365">
    <property type="entry name" value="PGBD-like_sf"/>
</dbReference>
<feature type="domain" description="Peptidoglycan binding-like" evidence="1">
    <location>
        <begin position="24"/>
        <end position="81"/>
    </location>
</feature>
<reference evidence="3" key="1">
    <citation type="submission" date="2015-03" db="EMBL/GenBank/DDBJ databases">
        <title>Luteipulveratus halotolerans sp. nov., a novel actinobacterium (Dermacoccaceae) from Sarawak, Malaysia.</title>
        <authorList>
            <person name="Juboi H."/>
            <person name="Basik A."/>
            <person name="Shamsul S.S."/>
            <person name="Arnold P."/>
            <person name="Schmitt E.K."/>
            <person name="Sanglier J.-J."/>
            <person name="Yeo T."/>
        </authorList>
    </citation>
    <scope>NUCLEOTIDE SEQUENCE [LARGE SCALE GENOMIC DNA]</scope>
    <source>
        <strain evidence="3">C296001</strain>
    </source>
</reference>
<dbReference type="AlphaFoldDB" id="A0A0L6CP55"/>
<feature type="domain" description="Peptidoglycan binding-like" evidence="1">
    <location>
        <begin position="97"/>
        <end position="152"/>
    </location>
</feature>
<dbReference type="Gene3D" id="1.10.101.10">
    <property type="entry name" value="PGBD-like superfamily/PGBD"/>
    <property type="match status" value="2"/>
</dbReference>
<dbReference type="EMBL" id="LAIR01000002">
    <property type="protein sequence ID" value="KNX39539.1"/>
    <property type="molecule type" value="Genomic_DNA"/>
</dbReference>
<dbReference type="InterPro" id="IPR036366">
    <property type="entry name" value="PGBDSf"/>
</dbReference>
<keyword evidence="3" id="KW-1185">Reference proteome</keyword>
<sequence length="156" mass="17296">MGVASSAEAGGFRYPKLRPGVRHRENVLLLKSWLKMNGYNPSYGSLLPLYDRKTVALVRHFQVRCALTTDGIVGPKTWCALIAHPAHKVTLRRGSRRTEVQDLQMALNARFSSGLSSDGVFGGNTEREVRRYQRMVGLAADGVVGAKTWQRLSIGR</sequence>
<gene>
    <name evidence="2" type="ORF">VV01_16390</name>
</gene>
<organism evidence="2 3">
    <name type="scientific">Luteipulveratus halotolerans</name>
    <dbReference type="NCBI Taxonomy" id="1631356"/>
    <lineage>
        <taxon>Bacteria</taxon>
        <taxon>Bacillati</taxon>
        <taxon>Actinomycetota</taxon>
        <taxon>Actinomycetes</taxon>
        <taxon>Micrococcales</taxon>
        <taxon>Dermacoccaceae</taxon>
        <taxon>Luteipulveratus</taxon>
    </lineage>
</organism>
<evidence type="ECO:0000259" key="1">
    <source>
        <dbReference type="Pfam" id="PF01471"/>
    </source>
</evidence>
<dbReference type="SUPFAM" id="SSF47090">
    <property type="entry name" value="PGBD-like"/>
    <property type="match status" value="2"/>
</dbReference>
<proteinExistence type="predicted"/>
<dbReference type="Proteomes" id="UP000037397">
    <property type="component" value="Unassembled WGS sequence"/>
</dbReference>
<name>A0A0L6CP55_9MICO</name>
<dbReference type="STRING" id="1631356.VV01_16390"/>
<evidence type="ECO:0000313" key="2">
    <source>
        <dbReference type="EMBL" id="KNX39539.1"/>
    </source>
</evidence>
<comment type="caution">
    <text evidence="2">The sequence shown here is derived from an EMBL/GenBank/DDBJ whole genome shotgun (WGS) entry which is preliminary data.</text>
</comment>
<dbReference type="InterPro" id="IPR002477">
    <property type="entry name" value="Peptidoglycan-bd-like"/>
</dbReference>
<accession>A0A0L6CP55</accession>
<protein>
    <recommendedName>
        <fullName evidence="1">Peptidoglycan binding-like domain-containing protein</fullName>
    </recommendedName>
</protein>
<dbReference type="Pfam" id="PF01471">
    <property type="entry name" value="PG_binding_1"/>
    <property type="match status" value="2"/>
</dbReference>